<name>B6U840_MAIZE</name>
<dbReference type="AlphaFoldDB" id="B6U840"/>
<sequence>MVKMSEFGAGRDLRSAVDWPSSIGGSFLGCVLGRRRRRYPSLDAFASLAAPTKTTIDSLRSLSGTPKDEDLWRGRPIPRCRPTLEPTCNPARHNGPRAITAQYELKL</sequence>
<protein>
    <submittedName>
        <fullName evidence="1">Uncharacterized protein</fullName>
    </submittedName>
</protein>
<reference evidence="1" key="1">
    <citation type="journal article" date="2009" name="Plant Mol. Biol.">
        <title>Insights into corn genes derived from large-scale cDNA sequencing.</title>
        <authorList>
            <person name="Alexandrov N.N."/>
            <person name="Brover V.V."/>
            <person name="Freidin S."/>
            <person name="Troukhan M.E."/>
            <person name="Tatarinova T.V."/>
            <person name="Zhang H."/>
            <person name="Swaller T.J."/>
            <person name="Lu Y.P."/>
            <person name="Bouck J."/>
            <person name="Flavell R.B."/>
            <person name="Feldmann K.A."/>
        </authorList>
    </citation>
    <scope>NUCLEOTIDE SEQUENCE</scope>
</reference>
<evidence type="ECO:0000313" key="1">
    <source>
        <dbReference type="EMBL" id="ACG45523.1"/>
    </source>
</evidence>
<accession>B6U840</accession>
<dbReference type="EMBL" id="EU973405">
    <property type="protein sequence ID" value="ACG45523.1"/>
    <property type="molecule type" value="mRNA"/>
</dbReference>
<dbReference type="PROSITE" id="PS51257">
    <property type="entry name" value="PROKAR_LIPOPROTEIN"/>
    <property type="match status" value="1"/>
</dbReference>
<organism evidence="1">
    <name type="scientific">Zea mays</name>
    <name type="common">Maize</name>
    <dbReference type="NCBI Taxonomy" id="4577"/>
    <lineage>
        <taxon>Eukaryota</taxon>
        <taxon>Viridiplantae</taxon>
        <taxon>Streptophyta</taxon>
        <taxon>Embryophyta</taxon>
        <taxon>Tracheophyta</taxon>
        <taxon>Spermatophyta</taxon>
        <taxon>Magnoliopsida</taxon>
        <taxon>Liliopsida</taxon>
        <taxon>Poales</taxon>
        <taxon>Poaceae</taxon>
        <taxon>PACMAD clade</taxon>
        <taxon>Panicoideae</taxon>
        <taxon>Andropogonodae</taxon>
        <taxon>Andropogoneae</taxon>
        <taxon>Tripsacinae</taxon>
        <taxon>Zea</taxon>
    </lineage>
</organism>
<proteinExistence type="evidence at transcript level"/>